<reference evidence="1" key="1">
    <citation type="journal article" date="2014" name="Front. Microbiol.">
        <title>High frequency of phylogenetically diverse reductive dehalogenase-homologous genes in deep subseafloor sedimentary metagenomes.</title>
        <authorList>
            <person name="Kawai M."/>
            <person name="Futagami T."/>
            <person name="Toyoda A."/>
            <person name="Takaki Y."/>
            <person name="Nishi S."/>
            <person name="Hori S."/>
            <person name="Arai W."/>
            <person name="Tsubouchi T."/>
            <person name="Morono Y."/>
            <person name="Uchiyama I."/>
            <person name="Ito T."/>
            <person name="Fujiyama A."/>
            <person name="Inagaki F."/>
            <person name="Takami H."/>
        </authorList>
    </citation>
    <scope>NUCLEOTIDE SEQUENCE</scope>
    <source>
        <strain evidence="1">Expedition CK06-06</strain>
    </source>
</reference>
<organism evidence="1">
    <name type="scientific">marine sediment metagenome</name>
    <dbReference type="NCBI Taxonomy" id="412755"/>
    <lineage>
        <taxon>unclassified sequences</taxon>
        <taxon>metagenomes</taxon>
        <taxon>ecological metagenomes</taxon>
    </lineage>
</organism>
<evidence type="ECO:0008006" key="2">
    <source>
        <dbReference type="Google" id="ProtNLM"/>
    </source>
</evidence>
<accession>X1AGJ6</accession>
<proteinExistence type="predicted"/>
<gene>
    <name evidence="1" type="ORF">S01H4_33707</name>
</gene>
<comment type="caution">
    <text evidence="1">The sequence shown here is derived from an EMBL/GenBank/DDBJ whole genome shotgun (WGS) entry which is preliminary data.</text>
</comment>
<name>X1AGJ6_9ZZZZ</name>
<protein>
    <recommendedName>
        <fullName evidence="2">Zinc-ribbon domain-containing protein</fullName>
    </recommendedName>
</protein>
<evidence type="ECO:0000313" key="1">
    <source>
        <dbReference type="EMBL" id="GAG81705.1"/>
    </source>
</evidence>
<dbReference type="EMBL" id="BART01017765">
    <property type="protein sequence ID" value="GAG81705.1"/>
    <property type="molecule type" value="Genomic_DNA"/>
</dbReference>
<sequence length="237" mass="27578">MSSENLTLINWIRDNQEELVKLIQDSGIEGKLLTTKEEYLKLIKNKPPSTINIKVLCGIKGHKHWITRPNNLHEGHWCPQCANESFIKYTYDECKNLAKQIGKHVSGIPGSILTSKDTYLKLINNKSPSKIILEWKCGIKSHKPWRARVSAIQQGHWCPECSKGLYEEICRWYFEKIFKSEFPTTLIKNILPNYKGKMHFDGFAILNLDNSVIKLAFEYNGIQHYEFPNYLHKNTKK</sequence>
<dbReference type="AlphaFoldDB" id="X1AGJ6"/>
<feature type="non-terminal residue" evidence="1">
    <location>
        <position position="237"/>
    </location>
</feature>